<dbReference type="RefSeq" id="WP_295578091.1">
    <property type="nucleotide sequence ID" value="NZ_FLQR01000012.1"/>
</dbReference>
<name>A0A1Y5PBX6_9MICO</name>
<proteinExistence type="predicted"/>
<dbReference type="SUPFAM" id="SSF48498">
    <property type="entry name" value="Tetracyclin repressor-like, C-terminal domain"/>
    <property type="match status" value="1"/>
</dbReference>
<sequence>MASPQRRGRGSRAGLDLDRILAAARGMDPAGLTMQALADELGVDRKALNHHVTDREGLLELLAIDAFRRRFAAEDVDLGTTWQDACRAYADTMRQSLADTGEWLTFFRFTNPHDLAIVGPAETVAERMLAAGFDEVTVSRAMHLLMTICSGFARDAVIGRREGGHPQVEALRAALASDDAGYTALRDLVDARVDNFGDEQFRFDVDAFIAAMELRAARPAGP</sequence>
<accession>A0A1Y5PBX6</accession>
<organism evidence="1">
    <name type="scientific">uncultured Microbacterium sp</name>
    <dbReference type="NCBI Taxonomy" id="191216"/>
    <lineage>
        <taxon>Bacteria</taxon>
        <taxon>Bacillati</taxon>
        <taxon>Actinomycetota</taxon>
        <taxon>Actinomycetes</taxon>
        <taxon>Micrococcales</taxon>
        <taxon>Microbacteriaceae</taxon>
        <taxon>Microbacterium</taxon>
        <taxon>environmental samples</taxon>
    </lineage>
</organism>
<dbReference type="SUPFAM" id="SSF46689">
    <property type="entry name" value="Homeodomain-like"/>
    <property type="match status" value="1"/>
</dbReference>
<dbReference type="EMBL" id="FLQR01000012">
    <property type="protein sequence ID" value="SBS74980.1"/>
    <property type="molecule type" value="Genomic_DNA"/>
</dbReference>
<dbReference type="Gene3D" id="1.10.357.10">
    <property type="entry name" value="Tetracycline Repressor, domain 2"/>
    <property type="match status" value="1"/>
</dbReference>
<dbReference type="Gene3D" id="1.10.10.60">
    <property type="entry name" value="Homeodomain-like"/>
    <property type="match status" value="1"/>
</dbReference>
<dbReference type="AlphaFoldDB" id="A0A1Y5PBX6"/>
<reference evidence="1" key="1">
    <citation type="submission" date="2016-03" db="EMBL/GenBank/DDBJ databases">
        <authorList>
            <person name="Ploux O."/>
        </authorList>
    </citation>
    <scope>NUCLEOTIDE SEQUENCE</scope>
    <source>
        <strain evidence="1">UC1</strain>
    </source>
</reference>
<gene>
    <name evidence="1" type="ORF">MIPYR_80086</name>
</gene>
<protein>
    <submittedName>
        <fullName evidence="1">Putative Tetracyclin repressor, C-terminal all-alpha domain protein</fullName>
    </submittedName>
</protein>
<dbReference type="InterPro" id="IPR009057">
    <property type="entry name" value="Homeodomain-like_sf"/>
</dbReference>
<dbReference type="InterPro" id="IPR036271">
    <property type="entry name" value="Tet_transcr_reg_TetR-rel_C_sf"/>
</dbReference>
<evidence type="ECO:0000313" key="1">
    <source>
        <dbReference type="EMBL" id="SBS74980.1"/>
    </source>
</evidence>